<sequence length="1281" mass="140767">MPKKRAAPHQSLETQEIPELAQEISLPISEGSDNDPSPSSDELPRVVEDLEPPYTSPAAVVPVEGAAYGVGIRHLEEGLTYAFERWDQINVGDVYRIYMEGILLKQEEVTSESFSDRRFFLTVLREHVPLGFVSDVFGEVERVGSGRISTSAPQRVFTKETRPGGADERPHESWHSKLLLTLSDTLIDSVVAARGVTATIKHWENMRVNDLVMFYWGAHRFDVPPITEGQVGQDLVFHIDRDFLHFADSGHFVVQFYLYDEVLNRSGELQPWCKPVPVVVDLDLTLLDEPIIIEADESTMVLDADALGRAPATAEVAVLRNGPFIVGDFIVLMVQGTTVDGEYVNLTMRQEVLRLNVFLEFPIHNEFVRSLIQSTLSVSYVRERAGVEDLSSRTSTYTVAGVRFELPKPSVDQAHGPSIPADLSFITTRMPDYQPPGNAGDELKVEISAHHPDGSVERRSSSRVAGAHPRLRDFLNPVYSIFEGLRDTNIHYVVSDAAGSRESDRLWVQIGRPPRDLRAPIIQEAINGNIDPAHLGSVGTLELQDEFRSGDVVIVEFIGSLTGRETVEYIVGVASNPFIADIARRLFIDNLDGTLTVSYLRQRFDVIQYSEEVVVTIGTALGELFLPEVLQATTGSDELDPALVWPDGATVRVRYEFIKTTDKVQVCWQGLPGLGSHFELVENQSGTFIDFRIPTAPIGFNIHPSGRTIQVFFKVLRNGFETSSPVLMLHLLPLVHPAGPLIDSIGHNAVLEVPLLQDFDETRVAPWIYANQGQRMWLRYDGIRNNGNTYVNEVYRGRDVDGTEVINGITSETPVLALRNLQDWSELTIRFWVTFDHSGDLANAVLFEVRHHMVQLVANTFPHPRIKDSVPADGPEVTIDPVVVENKCQVLVSYDNMNVGGTDRITLYWILASGVVIEIGTQDGLAGGTVTFNISNDVLAQSVKSVFSLQYTTELGRGGTGESDEQKVTVATIQPGQLPRALINGVAHGGALRPSSMSGNASLGLAKWRLSRTGQRVWVTLSSSGVAPLQVLVAYPITSIEMANGLVNKPVLRSWLLSLQNNAAVVVSVFVTFDGSSDKSAAVVFPTTQYTIVHTAPLVFPETPVSLTGRTYLIPGNPDVLPAFNAGNSITRTASGGTPGYVYSSSNTGVAVVTQAGFVSVRGNGSTTISVRDNSVPPQTRSYTVSVGGVVQCYGLGAGTYTDILNAASRRGVRLANIHELRDLSNAYGNRWPMGNALYWSSTFSHSFFFFSYYYGRNINTGGEAIIKQWVRSRYLGVGVR</sequence>
<accession>A0A379IEI5</accession>
<reference evidence="2 3" key="1">
    <citation type="submission" date="2018-06" db="EMBL/GenBank/DDBJ databases">
        <authorList>
            <consortium name="Pathogen Informatics"/>
            <person name="Doyle S."/>
        </authorList>
    </citation>
    <scope>NUCLEOTIDE SEQUENCE [LARGE SCALE GENOMIC DNA]</scope>
    <source>
        <strain evidence="2 3">NCTC10392</strain>
    </source>
</reference>
<dbReference type="EMBL" id="UGUS01000002">
    <property type="protein sequence ID" value="SUD31255.1"/>
    <property type="molecule type" value="Genomic_DNA"/>
</dbReference>
<proteinExistence type="predicted"/>
<dbReference type="Pfam" id="PF26182">
    <property type="entry name" value="Ig_NUP210_5th"/>
    <property type="match status" value="1"/>
</dbReference>
<name>A0A379IEI5_PSEFL</name>
<protein>
    <submittedName>
        <fullName evidence="2">NHL repeat family protein</fullName>
    </submittedName>
</protein>
<feature type="region of interest" description="Disordered" evidence="1">
    <location>
        <begin position="1"/>
        <end position="45"/>
    </location>
</feature>
<dbReference type="SUPFAM" id="SSF49373">
    <property type="entry name" value="Invasin/intimin cell-adhesion fragments"/>
    <property type="match status" value="1"/>
</dbReference>
<dbReference type="Gene3D" id="2.60.40.1080">
    <property type="match status" value="1"/>
</dbReference>
<dbReference type="RefSeq" id="WP_235205564.1">
    <property type="nucleotide sequence ID" value="NZ_CP008896.1"/>
</dbReference>
<dbReference type="InterPro" id="IPR008964">
    <property type="entry name" value="Invasin/intimin_cell_adhesion"/>
</dbReference>
<evidence type="ECO:0000313" key="2">
    <source>
        <dbReference type="EMBL" id="SUD31255.1"/>
    </source>
</evidence>
<evidence type="ECO:0000256" key="1">
    <source>
        <dbReference type="SAM" id="MobiDB-lite"/>
    </source>
</evidence>
<gene>
    <name evidence="2" type="ORF">NCTC10392_03183</name>
</gene>
<evidence type="ECO:0000313" key="3">
    <source>
        <dbReference type="Proteomes" id="UP000255125"/>
    </source>
</evidence>
<organism evidence="2 3">
    <name type="scientific">Pseudomonas fluorescens</name>
    <dbReference type="NCBI Taxonomy" id="294"/>
    <lineage>
        <taxon>Bacteria</taxon>
        <taxon>Pseudomonadati</taxon>
        <taxon>Pseudomonadota</taxon>
        <taxon>Gammaproteobacteria</taxon>
        <taxon>Pseudomonadales</taxon>
        <taxon>Pseudomonadaceae</taxon>
        <taxon>Pseudomonas</taxon>
    </lineage>
</organism>
<dbReference type="Proteomes" id="UP000255125">
    <property type="component" value="Unassembled WGS sequence"/>
</dbReference>